<dbReference type="PANTHER" id="PTHR28673:SF1">
    <property type="entry name" value="TRANSMEMBRANE PROTEIN 108"/>
    <property type="match status" value="1"/>
</dbReference>
<keyword evidence="2" id="KW-1133">Transmembrane helix</keyword>
<evidence type="ECO:0000256" key="1">
    <source>
        <dbReference type="SAM" id="MobiDB-lite"/>
    </source>
</evidence>
<dbReference type="AlphaFoldDB" id="A0A8T2PX06"/>
<protein>
    <recommendedName>
        <fullName evidence="5">Transmembrane protein 108</fullName>
    </recommendedName>
</protein>
<evidence type="ECO:0000313" key="3">
    <source>
        <dbReference type="EMBL" id="KAG9355929.1"/>
    </source>
</evidence>
<evidence type="ECO:0000313" key="4">
    <source>
        <dbReference type="Proteomes" id="UP000824540"/>
    </source>
</evidence>
<keyword evidence="2" id="KW-0472">Membrane</keyword>
<dbReference type="OrthoDB" id="9944393at2759"/>
<feature type="compositionally biased region" description="Basic and acidic residues" evidence="1">
    <location>
        <begin position="238"/>
        <end position="247"/>
    </location>
</feature>
<evidence type="ECO:0008006" key="5">
    <source>
        <dbReference type="Google" id="ProtNLM"/>
    </source>
</evidence>
<feature type="compositionally biased region" description="Polar residues" evidence="1">
    <location>
        <begin position="291"/>
        <end position="308"/>
    </location>
</feature>
<keyword evidence="4" id="KW-1185">Reference proteome</keyword>
<feature type="region of interest" description="Disordered" evidence="1">
    <location>
        <begin position="208"/>
        <end position="247"/>
    </location>
</feature>
<dbReference type="GO" id="GO:0010008">
    <property type="term" value="C:endosome membrane"/>
    <property type="evidence" value="ECO:0007669"/>
    <property type="project" value="TreeGrafter"/>
</dbReference>
<dbReference type="GO" id="GO:0014069">
    <property type="term" value="C:postsynaptic density"/>
    <property type="evidence" value="ECO:0007669"/>
    <property type="project" value="TreeGrafter"/>
</dbReference>
<feature type="compositionally biased region" description="Low complexity" evidence="1">
    <location>
        <begin position="218"/>
        <end position="234"/>
    </location>
</feature>
<dbReference type="GO" id="GO:1904115">
    <property type="term" value="C:axon cytoplasm"/>
    <property type="evidence" value="ECO:0007669"/>
    <property type="project" value="GOC"/>
</dbReference>
<dbReference type="GO" id="GO:0097484">
    <property type="term" value="P:dendrite extension"/>
    <property type="evidence" value="ECO:0007669"/>
    <property type="project" value="TreeGrafter"/>
</dbReference>
<dbReference type="GO" id="GO:0008090">
    <property type="term" value="P:retrograde axonal transport"/>
    <property type="evidence" value="ECO:0007669"/>
    <property type="project" value="TreeGrafter"/>
</dbReference>
<feature type="transmembrane region" description="Helical" evidence="2">
    <location>
        <begin position="389"/>
        <end position="411"/>
    </location>
</feature>
<dbReference type="PANTHER" id="PTHR28673">
    <property type="entry name" value="TRANSMEMBRANE PROTEIN 108"/>
    <property type="match status" value="1"/>
</dbReference>
<feature type="region of interest" description="Disordered" evidence="1">
    <location>
        <begin position="64"/>
        <end position="90"/>
    </location>
</feature>
<dbReference type="Proteomes" id="UP000824540">
    <property type="component" value="Unassembled WGS sequence"/>
</dbReference>
<feature type="compositionally biased region" description="Low complexity" evidence="1">
    <location>
        <begin position="338"/>
        <end position="350"/>
    </location>
</feature>
<reference evidence="3" key="1">
    <citation type="thesis" date="2021" institute="BYU ScholarsArchive" country="Provo, UT, USA">
        <title>Applications of and Algorithms for Genome Assembly and Genomic Analyses with an Emphasis on Marine Teleosts.</title>
        <authorList>
            <person name="Pickett B.D."/>
        </authorList>
    </citation>
    <scope>NUCLEOTIDE SEQUENCE</scope>
    <source>
        <strain evidence="3">HI-2016</strain>
    </source>
</reference>
<feature type="compositionally biased region" description="Polar residues" evidence="1">
    <location>
        <begin position="315"/>
        <end position="327"/>
    </location>
</feature>
<name>A0A8T2PX06_9TELE</name>
<gene>
    <name evidence="3" type="ORF">JZ751_000773</name>
</gene>
<dbReference type="GO" id="GO:0097106">
    <property type="term" value="P:postsynaptic density organization"/>
    <property type="evidence" value="ECO:0007669"/>
    <property type="project" value="TreeGrafter"/>
</dbReference>
<organism evidence="3 4">
    <name type="scientific">Albula glossodonta</name>
    <name type="common">roundjaw bonefish</name>
    <dbReference type="NCBI Taxonomy" id="121402"/>
    <lineage>
        <taxon>Eukaryota</taxon>
        <taxon>Metazoa</taxon>
        <taxon>Chordata</taxon>
        <taxon>Craniata</taxon>
        <taxon>Vertebrata</taxon>
        <taxon>Euteleostomi</taxon>
        <taxon>Actinopterygii</taxon>
        <taxon>Neopterygii</taxon>
        <taxon>Teleostei</taxon>
        <taxon>Albuliformes</taxon>
        <taxon>Albulidae</taxon>
        <taxon>Albula</taxon>
    </lineage>
</organism>
<feature type="region of interest" description="Disordered" evidence="1">
    <location>
        <begin position="260"/>
        <end position="350"/>
    </location>
</feature>
<dbReference type="Pfam" id="PF15759">
    <property type="entry name" value="TMEM108"/>
    <property type="match status" value="1"/>
</dbReference>
<keyword evidence="2" id="KW-0812">Transmembrane</keyword>
<dbReference type="GO" id="GO:0005769">
    <property type="term" value="C:early endosome"/>
    <property type="evidence" value="ECO:0007669"/>
    <property type="project" value="TreeGrafter"/>
</dbReference>
<feature type="region of interest" description="Disordered" evidence="1">
    <location>
        <begin position="159"/>
        <end position="178"/>
    </location>
</feature>
<sequence length="495" mass="53608">MTTSLQVLRCRLLIAGHRELQCERERAGVGLASVQPGDQGAGALQSDNIGSRLYLCIIPREKRKSGSRTRQQQEAARWAENVSPGHEHEKGRGWLPALMIKICCVLAILVLPSGRVSQELHPRRAPHIPRSPTMTLSSDVPAWQDSRSLERYPSAIRPTSSVNALGEPYTPTSPSDPSLERVALPLSLHTTIGGSGDAVEYVSKEEVSVKLPTDSGRSYSASELRPSSSSSISSTAVEQEHRGPAHHTLDLVRPHSITLREVHSPPSDGNTAPHEATPPSPVSAASSPSTNHTAAGSDVTANETSSVSPIGGMVSNRSADNGSTVSHSRGDEPPPWDTPFTTGPTATSTSNLLNRLFPTRHSEGSANQTDPALEPPRPHAAICLGRVDIVWMVLVISVPVASCSVLLTVCCMRRRKRKKASGQESSLSYWNDAITMDYFSRHAVELPREIQPLETAEEHETFLSPNGDYIDNGMVLINPFCQETLFLSREKAYKS</sequence>
<accession>A0A8T2PX06</accession>
<evidence type="ECO:0000256" key="2">
    <source>
        <dbReference type="SAM" id="Phobius"/>
    </source>
</evidence>
<dbReference type="InterPro" id="IPR031508">
    <property type="entry name" value="TMEM108"/>
</dbReference>
<proteinExistence type="predicted"/>
<dbReference type="EMBL" id="JAFBMS010000001">
    <property type="protein sequence ID" value="KAG9355929.1"/>
    <property type="molecule type" value="Genomic_DNA"/>
</dbReference>
<comment type="caution">
    <text evidence="3">The sequence shown here is derived from an EMBL/GenBank/DDBJ whole genome shotgun (WGS) entry which is preliminary data.</text>
</comment>